<dbReference type="Gene3D" id="3.90.1150.10">
    <property type="entry name" value="Aspartate Aminotransferase, domain 1"/>
    <property type="match status" value="1"/>
</dbReference>
<dbReference type="GO" id="GO:0005960">
    <property type="term" value="C:glycine cleavage complex"/>
    <property type="evidence" value="ECO:0007669"/>
    <property type="project" value="TreeGrafter"/>
</dbReference>
<evidence type="ECO:0000259" key="6">
    <source>
        <dbReference type="Pfam" id="PF00266"/>
    </source>
</evidence>
<keyword evidence="3 8" id="KW-0560">Oxidoreductase</keyword>
<evidence type="ECO:0000256" key="4">
    <source>
        <dbReference type="ARBA" id="ARBA00049026"/>
    </source>
</evidence>
<feature type="domain" description="Aminotransferase class V" evidence="6">
    <location>
        <begin position="178"/>
        <end position="303"/>
    </location>
</feature>
<feature type="domain" description="Glycine dehydrogenase C-terminal" evidence="7">
    <location>
        <begin position="380"/>
        <end position="476"/>
    </location>
</feature>
<dbReference type="GO" id="GO:0005829">
    <property type="term" value="C:cytosol"/>
    <property type="evidence" value="ECO:0007669"/>
    <property type="project" value="TreeGrafter"/>
</dbReference>
<accession>A0A3B1B975</accession>
<evidence type="ECO:0000256" key="2">
    <source>
        <dbReference type="ARBA" id="ARBA00022898"/>
    </source>
</evidence>
<proteinExistence type="predicted"/>
<dbReference type="SUPFAM" id="SSF53383">
    <property type="entry name" value="PLP-dependent transferases"/>
    <property type="match status" value="1"/>
</dbReference>
<protein>
    <recommendedName>
        <fullName evidence="1">glycine dehydrogenase (aminomethyl-transferring)</fullName>
        <ecNumber evidence="1">1.4.4.2</ecNumber>
    </recommendedName>
</protein>
<sequence length="514" mass="55237">MMNKQGRPTDINTAASLPPESFTTHTGNRGLEQDELLIYEIGDTQRTGVDLEDLPVFESRLGGITRDNEIGLAGLSEPEALRHYTRLSRKNYAIDMGLYPLGSCTMKHNPRINEKVARLPGLGDIHPLQPISTVQGALDLMDRLAHWLKTLTGMPAVAMSPKAGAHGELCGLMAIRAALDKRGENRTIVLAPESAHGTNPATAALCGYKVKSIPANKAGRVDLQALKNALGPDVAAIMLTNPNTCGLFERDIIEIADAVHAAGGYFYCDGANFNAIVGKVRPGDLGVDAMHINLHKTFSTPHGGGGPGAGPVVLSEALAPFAPVPYVVHGEDGFALVEHVTGGSDSFGRMTAFHGQMGMNIRALAFMMSHGSDGLARVAEDSVLNANYVMASLQDIMTLSFEGPCMHECLFDDRFLEGTGVTTLDFAKAMIDEGYHPMTMYFPLVVHGAMLIEPTESESKRSVDQFIGALRHLVTQAKSGNSALFTGAPYLAPLKRLDETLAARNPVLRWRKED</sequence>
<dbReference type="AlphaFoldDB" id="A0A3B1B975"/>
<dbReference type="Gene3D" id="6.20.440.10">
    <property type="match status" value="1"/>
</dbReference>
<organism evidence="8">
    <name type="scientific">hydrothermal vent metagenome</name>
    <dbReference type="NCBI Taxonomy" id="652676"/>
    <lineage>
        <taxon>unclassified sequences</taxon>
        <taxon>metagenomes</taxon>
        <taxon>ecological metagenomes</taxon>
    </lineage>
</organism>
<evidence type="ECO:0000259" key="7">
    <source>
        <dbReference type="Pfam" id="PF21478"/>
    </source>
</evidence>
<evidence type="ECO:0000256" key="1">
    <source>
        <dbReference type="ARBA" id="ARBA00012134"/>
    </source>
</evidence>
<dbReference type="InterPro" id="IPR020581">
    <property type="entry name" value="GDC_P"/>
</dbReference>
<dbReference type="NCBIfam" id="NF003346">
    <property type="entry name" value="PRK04366.1"/>
    <property type="match status" value="1"/>
</dbReference>
<dbReference type="GO" id="GO:0016594">
    <property type="term" value="F:glycine binding"/>
    <property type="evidence" value="ECO:0007669"/>
    <property type="project" value="TreeGrafter"/>
</dbReference>
<dbReference type="FunFam" id="3.40.640.10:FF:000224">
    <property type="entry name" value="Probable glycine dehydrogenase (decarboxylating) subunit 2"/>
    <property type="match status" value="1"/>
</dbReference>
<name>A0A3B1B975_9ZZZZ</name>
<gene>
    <name evidence="8" type="ORF">MNBD_ALPHA03-941</name>
</gene>
<dbReference type="PANTHER" id="PTHR11773">
    <property type="entry name" value="GLYCINE DEHYDROGENASE, DECARBOXYLATING"/>
    <property type="match status" value="1"/>
</dbReference>
<dbReference type="EC" id="1.4.4.2" evidence="1"/>
<evidence type="ECO:0000313" key="8">
    <source>
        <dbReference type="EMBL" id="VAX08493.1"/>
    </source>
</evidence>
<dbReference type="GO" id="GO:0030170">
    <property type="term" value="F:pyridoxal phosphate binding"/>
    <property type="evidence" value="ECO:0007669"/>
    <property type="project" value="TreeGrafter"/>
</dbReference>
<feature type="region of interest" description="Disordered" evidence="5">
    <location>
        <begin position="1"/>
        <end position="29"/>
    </location>
</feature>
<evidence type="ECO:0000256" key="5">
    <source>
        <dbReference type="SAM" id="MobiDB-lite"/>
    </source>
</evidence>
<dbReference type="InterPro" id="IPR000192">
    <property type="entry name" value="Aminotrans_V_dom"/>
</dbReference>
<dbReference type="InterPro" id="IPR015424">
    <property type="entry name" value="PyrdxlP-dep_Trfase"/>
</dbReference>
<comment type="catalytic activity">
    <reaction evidence="4">
        <text>N(6)-[(R)-lipoyl]-L-lysyl-[glycine-cleavage complex H protein] + glycine + H(+) = N(6)-[(R)-S(8)-aminomethyldihydrolipoyl]-L-lysyl-[glycine-cleavage complex H protein] + CO2</text>
        <dbReference type="Rhea" id="RHEA:24304"/>
        <dbReference type="Rhea" id="RHEA-COMP:10494"/>
        <dbReference type="Rhea" id="RHEA-COMP:10495"/>
        <dbReference type="ChEBI" id="CHEBI:15378"/>
        <dbReference type="ChEBI" id="CHEBI:16526"/>
        <dbReference type="ChEBI" id="CHEBI:57305"/>
        <dbReference type="ChEBI" id="CHEBI:83099"/>
        <dbReference type="ChEBI" id="CHEBI:83143"/>
        <dbReference type="EC" id="1.4.4.2"/>
    </reaction>
</comment>
<dbReference type="Pfam" id="PF21478">
    <property type="entry name" value="GcvP2_C"/>
    <property type="match status" value="1"/>
</dbReference>
<feature type="compositionally biased region" description="Polar residues" evidence="5">
    <location>
        <begin position="10"/>
        <end position="27"/>
    </location>
</feature>
<dbReference type="EMBL" id="UOFW01000240">
    <property type="protein sequence ID" value="VAX08493.1"/>
    <property type="molecule type" value="Genomic_DNA"/>
</dbReference>
<dbReference type="InterPro" id="IPR015421">
    <property type="entry name" value="PyrdxlP-dep_Trfase_major"/>
</dbReference>
<dbReference type="Gene3D" id="3.40.640.10">
    <property type="entry name" value="Type I PLP-dependent aspartate aminotransferase-like (Major domain)"/>
    <property type="match status" value="1"/>
</dbReference>
<dbReference type="GO" id="GO:0019464">
    <property type="term" value="P:glycine decarboxylation via glycine cleavage system"/>
    <property type="evidence" value="ECO:0007669"/>
    <property type="project" value="TreeGrafter"/>
</dbReference>
<reference evidence="8" key="1">
    <citation type="submission" date="2018-06" db="EMBL/GenBank/DDBJ databases">
        <authorList>
            <person name="Zhirakovskaya E."/>
        </authorList>
    </citation>
    <scope>NUCLEOTIDE SEQUENCE</scope>
</reference>
<dbReference type="PANTHER" id="PTHR11773:SF1">
    <property type="entry name" value="GLYCINE DEHYDROGENASE (DECARBOXYLATING), MITOCHONDRIAL"/>
    <property type="match status" value="1"/>
</dbReference>
<dbReference type="Pfam" id="PF00266">
    <property type="entry name" value="Aminotran_5"/>
    <property type="match status" value="1"/>
</dbReference>
<dbReference type="InterPro" id="IPR049316">
    <property type="entry name" value="GDC-P_C"/>
</dbReference>
<dbReference type="GO" id="GO:0004375">
    <property type="term" value="F:glycine dehydrogenase (decarboxylating) activity"/>
    <property type="evidence" value="ECO:0007669"/>
    <property type="project" value="UniProtKB-EC"/>
</dbReference>
<keyword evidence="2" id="KW-0663">Pyridoxal phosphate</keyword>
<evidence type="ECO:0000256" key="3">
    <source>
        <dbReference type="ARBA" id="ARBA00023002"/>
    </source>
</evidence>
<dbReference type="InterPro" id="IPR015422">
    <property type="entry name" value="PyrdxlP-dep_Trfase_small"/>
</dbReference>